<dbReference type="Proteomes" id="UP000729357">
    <property type="component" value="Unassembled WGS sequence"/>
</dbReference>
<feature type="region of interest" description="Disordered" evidence="1">
    <location>
        <begin position="1"/>
        <end position="31"/>
    </location>
</feature>
<protein>
    <submittedName>
        <fullName evidence="2">Uncharacterized protein</fullName>
    </submittedName>
</protein>
<evidence type="ECO:0000256" key="1">
    <source>
        <dbReference type="SAM" id="MobiDB-lite"/>
    </source>
</evidence>
<feature type="region of interest" description="Disordered" evidence="1">
    <location>
        <begin position="241"/>
        <end position="261"/>
    </location>
</feature>
<dbReference type="EMBL" id="JAHFXS010000665">
    <property type="protein sequence ID" value="KAG9982847.1"/>
    <property type="molecule type" value="Genomic_DNA"/>
</dbReference>
<organism evidence="2 3">
    <name type="scientific">Aureobasidium melanogenum</name>
    <name type="common">Aureobasidium pullulans var. melanogenum</name>
    <dbReference type="NCBI Taxonomy" id="46634"/>
    <lineage>
        <taxon>Eukaryota</taxon>
        <taxon>Fungi</taxon>
        <taxon>Dikarya</taxon>
        <taxon>Ascomycota</taxon>
        <taxon>Pezizomycotina</taxon>
        <taxon>Dothideomycetes</taxon>
        <taxon>Dothideomycetidae</taxon>
        <taxon>Dothideales</taxon>
        <taxon>Saccotheciaceae</taxon>
        <taxon>Aureobasidium</taxon>
    </lineage>
</organism>
<keyword evidence="3" id="KW-1185">Reference proteome</keyword>
<dbReference type="AlphaFoldDB" id="A0A9P8FUT7"/>
<comment type="caution">
    <text evidence="2">The sequence shown here is derived from an EMBL/GenBank/DDBJ whole genome shotgun (WGS) entry which is preliminary data.</text>
</comment>
<reference evidence="2" key="1">
    <citation type="journal article" date="2021" name="J Fungi (Basel)">
        <title>Virulence traits and population genomics of the black yeast Aureobasidium melanogenum.</title>
        <authorList>
            <person name="Cernosa A."/>
            <person name="Sun X."/>
            <person name="Gostincar C."/>
            <person name="Fang C."/>
            <person name="Gunde-Cimerman N."/>
            <person name="Song Z."/>
        </authorList>
    </citation>
    <scope>NUCLEOTIDE SEQUENCE</scope>
    <source>
        <strain evidence="2">EXF-9298</strain>
    </source>
</reference>
<evidence type="ECO:0000313" key="3">
    <source>
        <dbReference type="Proteomes" id="UP000729357"/>
    </source>
</evidence>
<name>A0A9P8FUT7_AURME</name>
<reference evidence="2" key="2">
    <citation type="submission" date="2021-08" db="EMBL/GenBank/DDBJ databases">
        <authorList>
            <person name="Gostincar C."/>
            <person name="Sun X."/>
            <person name="Song Z."/>
            <person name="Gunde-Cimerman N."/>
        </authorList>
    </citation>
    <scope>NUCLEOTIDE SEQUENCE</scope>
    <source>
        <strain evidence="2">EXF-9298</strain>
    </source>
</reference>
<gene>
    <name evidence="2" type="ORF">KCU98_g6497</name>
</gene>
<feature type="non-terminal residue" evidence="2">
    <location>
        <position position="338"/>
    </location>
</feature>
<proteinExistence type="predicted"/>
<accession>A0A9P8FUT7</accession>
<evidence type="ECO:0000313" key="2">
    <source>
        <dbReference type="EMBL" id="KAG9982847.1"/>
    </source>
</evidence>
<sequence>MDAPAQLYSSSSERQESWPAPINNDRSDIDDEIESELQRAIQDEFMSYLPKRDNASLVAESWPNSGEEDHCVEDKLDSRPVDMMQLDDDESELGMPQARRQTKNKRPLTPRRTFLEKLQAHGRKEVPREVWDYVDWQMWNLDVDPMGPLHWRYNVLGKNLHNSLVLEYINRSVSDQEQKFRMQASTRPPCPELPRAWAVRFIIPIRKIFIFYLTPSSIIDAVVDEWYMPTRFTPATNAEWMTSDTEDSDQEFESPTASRATSAEVPMDLETMAAPVLCAVSVYGESSWNPKNELFQSRQPQSYDFMKGSAMSISQSSVKSTHSPAMEMLSFSMRSIKL</sequence>